<evidence type="ECO:0000313" key="2">
    <source>
        <dbReference type="Proteomes" id="UP000828390"/>
    </source>
</evidence>
<reference evidence="1" key="2">
    <citation type="submission" date="2020-11" db="EMBL/GenBank/DDBJ databases">
        <authorList>
            <person name="McCartney M.A."/>
            <person name="Auch B."/>
            <person name="Kono T."/>
            <person name="Mallez S."/>
            <person name="Becker A."/>
            <person name="Gohl D.M."/>
            <person name="Silverstein K.A.T."/>
            <person name="Koren S."/>
            <person name="Bechman K.B."/>
            <person name="Herman A."/>
            <person name="Abrahante J.E."/>
            <person name="Garbe J."/>
        </authorList>
    </citation>
    <scope>NUCLEOTIDE SEQUENCE</scope>
    <source>
        <strain evidence="1">Duluth1</strain>
        <tissue evidence="1">Whole animal</tissue>
    </source>
</reference>
<dbReference type="EMBL" id="JAIWYP010000003">
    <property type="protein sequence ID" value="KAH3856702.1"/>
    <property type="molecule type" value="Genomic_DNA"/>
</dbReference>
<evidence type="ECO:0000313" key="1">
    <source>
        <dbReference type="EMBL" id="KAH3856702.1"/>
    </source>
</evidence>
<protein>
    <submittedName>
        <fullName evidence="1">Uncharacterized protein</fullName>
    </submittedName>
</protein>
<keyword evidence="2" id="KW-1185">Reference proteome</keyword>
<accession>A0A9D4LDM9</accession>
<gene>
    <name evidence="1" type="ORF">DPMN_099295</name>
</gene>
<dbReference type="AlphaFoldDB" id="A0A9D4LDM9"/>
<organism evidence="1 2">
    <name type="scientific">Dreissena polymorpha</name>
    <name type="common">Zebra mussel</name>
    <name type="synonym">Mytilus polymorpha</name>
    <dbReference type="NCBI Taxonomy" id="45954"/>
    <lineage>
        <taxon>Eukaryota</taxon>
        <taxon>Metazoa</taxon>
        <taxon>Spiralia</taxon>
        <taxon>Lophotrochozoa</taxon>
        <taxon>Mollusca</taxon>
        <taxon>Bivalvia</taxon>
        <taxon>Autobranchia</taxon>
        <taxon>Heteroconchia</taxon>
        <taxon>Euheterodonta</taxon>
        <taxon>Imparidentia</taxon>
        <taxon>Neoheterodontei</taxon>
        <taxon>Myida</taxon>
        <taxon>Dreissenoidea</taxon>
        <taxon>Dreissenidae</taxon>
        <taxon>Dreissena</taxon>
    </lineage>
</organism>
<name>A0A9D4LDM9_DREPO</name>
<proteinExistence type="predicted"/>
<reference evidence="1" key="1">
    <citation type="journal article" date="2019" name="bioRxiv">
        <title>The Genome of the Zebra Mussel, Dreissena polymorpha: A Resource for Invasive Species Research.</title>
        <authorList>
            <person name="McCartney M.A."/>
            <person name="Auch B."/>
            <person name="Kono T."/>
            <person name="Mallez S."/>
            <person name="Zhang Y."/>
            <person name="Obille A."/>
            <person name="Becker A."/>
            <person name="Abrahante J.E."/>
            <person name="Garbe J."/>
            <person name="Badalamenti J.P."/>
            <person name="Herman A."/>
            <person name="Mangelson H."/>
            <person name="Liachko I."/>
            <person name="Sullivan S."/>
            <person name="Sone E.D."/>
            <person name="Koren S."/>
            <person name="Silverstein K.A.T."/>
            <person name="Beckman K.B."/>
            <person name="Gohl D.M."/>
        </authorList>
    </citation>
    <scope>NUCLEOTIDE SEQUENCE</scope>
    <source>
        <strain evidence="1">Duluth1</strain>
        <tissue evidence="1">Whole animal</tissue>
    </source>
</reference>
<comment type="caution">
    <text evidence="1">The sequence shown here is derived from an EMBL/GenBank/DDBJ whole genome shotgun (WGS) entry which is preliminary data.</text>
</comment>
<dbReference type="Proteomes" id="UP000828390">
    <property type="component" value="Unassembled WGS sequence"/>
</dbReference>
<sequence>MWSVQSRLQSLGLRQLHLTRASLKLSRFQLSLTDTKTLLYPNQHLQVLRPYYTPTSTYRCHCSCHDNDQLEVMSLAELKRKKIMLENRLLKKATITIHV</sequence>